<dbReference type="Pfam" id="PF13458">
    <property type="entry name" value="Peripla_BP_6"/>
    <property type="match status" value="1"/>
</dbReference>
<protein>
    <submittedName>
        <fullName evidence="6">ABC transporter substrate-binding protein</fullName>
    </submittedName>
</protein>
<reference evidence="6 7" key="2">
    <citation type="journal article" date="2019" name="Int. J. Syst. Evol. Microbiol.">
        <title>Description and complete genome sequence of Bradyrhizobium amphicarpaeae sp. nov., harbouring photosystem and nitrogen-fixation genes.</title>
        <authorList>
            <person name="Bromfield E.S.P."/>
            <person name="Cloutier S."/>
            <person name="Nguyen H.D.T."/>
        </authorList>
    </citation>
    <scope>NUCLEOTIDE SEQUENCE [LARGE SCALE GENOMIC DNA]</scope>
    <source>
        <strain evidence="6 7">39S1MB</strain>
    </source>
</reference>
<reference evidence="6 7" key="1">
    <citation type="journal article" date="2017" name="Syst. Appl. Microbiol.">
        <title>Soybeans inoculated with root zone soils of Canadian native legumes harbour diverse and novel Bradyrhizobium spp. that possess agricultural potential.</title>
        <authorList>
            <person name="Bromfield E.S.P."/>
            <person name="Cloutier S."/>
            <person name="Tambong J.T."/>
            <person name="Tran Thi T.V."/>
        </authorList>
    </citation>
    <scope>NUCLEOTIDE SEQUENCE [LARGE SCALE GENOMIC DNA]</scope>
    <source>
        <strain evidence="6 7">39S1MB</strain>
    </source>
</reference>
<dbReference type="PANTHER" id="PTHR30483:SF6">
    <property type="entry name" value="PERIPLASMIC BINDING PROTEIN OF ABC TRANSPORTER FOR NATURAL AMINO ACIDS"/>
    <property type="match status" value="1"/>
</dbReference>
<dbReference type="PANTHER" id="PTHR30483">
    <property type="entry name" value="LEUCINE-SPECIFIC-BINDING PROTEIN"/>
    <property type="match status" value="1"/>
</dbReference>
<feature type="chain" id="PRO_5015863235" evidence="4">
    <location>
        <begin position="22"/>
        <end position="390"/>
    </location>
</feature>
<evidence type="ECO:0000313" key="7">
    <source>
        <dbReference type="Proteomes" id="UP000215884"/>
    </source>
</evidence>
<sequence>MRTAFWLAGAAALVLANPAFAGDTIKIGFVSTFSGPTAVIGNDMRNSFELALDHMGRKMDGKPVEVIYEDDGQKPDVGKQKTEKLVQSDKVDFIVGYIWSNVLLASLKTAVDSQTFLISANAGPSQLAGELCSPYVFSTSWQNDQTPAAMGLYMNQKGVKSVFLIGPNYAAGKDMLAGVKSTFKGEVKGEEYTVWPSQLDFSAELSKARASGAESIFVFYPGAAGVQFLNQYAQAGLKSTMPLYTAFTVDELSLPLQKENALGVPGAQEWVNDLPNEQNKRFVADYRKKYTGLRPTYYGAQAYDAAQLINSAVIAVKGDTSKKDAMKAEMEKANFKSLRGPFKYGKNHIPVQNFYLQDVVKDGEGQLSLKTVATIVENDQDRFHDKCAMK</sequence>
<evidence type="ECO:0000256" key="4">
    <source>
        <dbReference type="SAM" id="SignalP"/>
    </source>
</evidence>
<accession>A0A2U8Q340</accession>
<evidence type="ECO:0000313" key="6">
    <source>
        <dbReference type="EMBL" id="AWM03878.1"/>
    </source>
</evidence>
<evidence type="ECO:0000256" key="1">
    <source>
        <dbReference type="ARBA" id="ARBA00010062"/>
    </source>
</evidence>
<dbReference type="GO" id="GO:0006865">
    <property type="term" value="P:amino acid transport"/>
    <property type="evidence" value="ECO:0007669"/>
    <property type="project" value="UniProtKB-KW"/>
</dbReference>
<keyword evidence="3" id="KW-0029">Amino-acid transport</keyword>
<dbReference type="OrthoDB" id="435355at2"/>
<comment type="similarity">
    <text evidence="1">Belongs to the leucine-binding protein family.</text>
</comment>
<dbReference type="KEGG" id="brq:CIT40_30185"/>
<keyword evidence="3" id="KW-0813">Transport</keyword>
<evidence type="ECO:0000256" key="2">
    <source>
        <dbReference type="ARBA" id="ARBA00022729"/>
    </source>
</evidence>
<dbReference type="InterPro" id="IPR028081">
    <property type="entry name" value="Leu-bd"/>
</dbReference>
<keyword evidence="2 4" id="KW-0732">Signal</keyword>
<dbReference type="Proteomes" id="UP000215884">
    <property type="component" value="Chromosome"/>
</dbReference>
<evidence type="ECO:0000259" key="5">
    <source>
        <dbReference type="Pfam" id="PF13458"/>
    </source>
</evidence>
<dbReference type="Gene3D" id="3.40.50.2300">
    <property type="match status" value="2"/>
</dbReference>
<dbReference type="RefSeq" id="WP_094892548.1">
    <property type="nucleotide sequence ID" value="NZ_CP029426.2"/>
</dbReference>
<organism evidence="6 7">
    <name type="scientific">Bradyrhizobium amphicarpaeae</name>
    <dbReference type="NCBI Taxonomy" id="1404768"/>
    <lineage>
        <taxon>Bacteria</taxon>
        <taxon>Pseudomonadati</taxon>
        <taxon>Pseudomonadota</taxon>
        <taxon>Alphaproteobacteria</taxon>
        <taxon>Hyphomicrobiales</taxon>
        <taxon>Nitrobacteraceae</taxon>
        <taxon>Bradyrhizobium</taxon>
    </lineage>
</organism>
<dbReference type="InterPro" id="IPR028082">
    <property type="entry name" value="Peripla_BP_I"/>
</dbReference>
<gene>
    <name evidence="6" type="ORF">CIT40_30185</name>
</gene>
<keyword evidence="7" id="KW-1185">Reference proteome</keyword>
<dbReference type="EMBL" id="CP029426">
    <property type="protein sequence ID" value="AWM03878.1"/>
    <property type="molecule type" value="Genomic_DNA"/>
</dbReference>
<evidence type="ECO:0000256" key="3">
    <source>
        <dbReference type="ARBA" id="ARBA00022970"/>
    </source>
</evidence>
<dbReference type="AlphaFoldDB" id="A0A2U8Q340"/>
<feature type="signal peptide" evidence="4">
    <location>
        <begin position="1"/>
        <end position="21"/>
    </location>
</feature>
<proteinExistence type="inferred from homology"/>
<dbReference type="SUPFAM" id="SSF53822">
    <property type="entry name" value="Periplasmic binding protein-like I"/>
    <property type="match status" value="1"/>
</dbReference>
<feature type="domain" description="Leucine-binding protein" evidence="5">
    <location>
        <begin position="24"/>
        <end position="363"/>
    </location>
</feature>
<name>A0A2U8Q340_9BRAD</name>
<dbReference type="InterPro" id="IPR051010">
    <property type="entry name" value="BCAA_transport"/>
</dbReference>
<dbReference type="CDD" id="cd06359">
    <property type="entry name" value="PBP1_Nba-like"/>
    <property type="match status" value="1"/>
</dbReference>